<evidence type="ECO:0000256" key="1">
    <source>
        <dbReference type="SAM" id="SignalP"/>
    </source>
</evidence>
<protein>
    <submittedName>
        <fullName evidence="2">Uncharacterized protein</fullName>
    </submittedName>
</protein>
<sequence>MKKKKQNLAVLLSVGVIATSISLPISSYADTSNTILLSTEKNNETIHFSEFISGQLNTTFSTKNENVVFRYDDENKDTYKLSTKNVQESSNIKKQEVNQAFLSPQLGNHDYFIELGRRTPRA</sequence>
<proteinExistence type="predicted"/>
<reference evidence="2 3" key="1">
    <citation type="submission" date="2015-12" db="EMBL/GenBank/DDBJ databases">
        <title>Bacillus cereus Group isolate.</title>
        <authorList>
            <person name="Kovac J."/>
        </authorList>
    </citation>
    <scope>NUCLEOTIDE SEQUENCE [LARGE SCALE GENOMIC DNA]</scope>
    <source>
        <strain evidence="2 3">FSL K6-0073</strain>
    </source>
</reference>
<gene>
    <name evidence="2" type="ORF">AT268_15055</name>
</gene>
<dbReference type="RefSeq" id="WP_061663443.1">
    <property type="nucleotide sequence ID" value="NZ_JBNTNR010000034.1"/>
</dbReference>
<evidence type="ECO:0000313" key="3">
    <source>
        <dbReference type="Proteomes" id="UP000075476"/>
    </source>
</evidence>
<dbReference type="EMBL" id="LOMO01000111">
    <property type="protein sequence ID" value="KXY38610.1"/>
    <property type="molecule type" value="Genomic_DNA"/>
</dbReference>
<dbReference type="AlphaFoldDB" id="A0A9X0SN71"/>
<comment type="caution">
    <text evidence="2">The sequence shown here is derived from an EMBL/GenBank/DDBJ whole genome shotgun (WGS) entry which is preliminary data.</text>
</comment>
<feature type="signal peptide" evidence="1">
    <location>
        <begin position="1"/>
        <end position="29"/>
    </location>
</feature>
<keyword evidence="1" id="KW-0732">Signal</keyword>
<feature type="chain" id="PRO_5040760868" evidence="1">
    <location>
        <begin position="30"/>
        <end position="122"/>
    </location>
</feature>
<evidence type="ECO:0000313" key="2">
    <source>
        <dbReference type="EMBL" id="KXY38610.1"/>
    </source>
</evidence>
<name>A0A9X0SN71_BACCE</name>
<accession>A0A9X0SN71</accession>
<organism evidence="2 3">
    <name type="scientific">Bacillus cereus</name>
    <dbReference type="NCBI Taxonomy" id="1396"/>
    <lineage>
        <taxon>Bacteria</taxon>
        <taxon>Bacillati</taxon>
        <taxon>Bacillota</taxon>
        <taxon>Bacilli</taxon>
        <taxon>Bacillales</taxon>
        <taxon>Bacillaceae</taxon>
        <taxon>Bacillus</taxon>
        <taxon>Bacillus cereus group</taxon>
    </lineage>
</organism>
<dbReference type="Proteomes" id="UP000075476">
    <property type="component" value="Unassembled WGS sequence"/>
</dbReference>